<dbReference type="AlphaFoldDB" id="A0A1T4NJF7"/>
<evidence type="ECO:0000313" key="5">
    <source>
        <dbReference type="EMBL" id="SJZ79399.1"/>
    </source>
</evidence>
<name>A0A1T4NJF7_9BACT</name>
<dbReference type="Gene3D" id="1.10.10.60">
    <property type="entry name" value="Homeodomain-like"/>
    <property type="match status" value="1"/>
</dbReference>
<dbReference type="InterPro" id="IPR020449">
    <property type="entry name" value="Tscrpt_reg_AraC-type_HTH"/>
</dbReference>
<evidence type="ECO:0000259" key="4">
    <source>
        <dbReference type="PROSITE" id="PS01124"/>
    </source>
</evidence>
<dbReference type="SUPFAM" id="SSF46689">
    <property type="entry name" value="Homeodomain-like"/>
    <property type="match status" value="1"/>
</dbReference>
<dbReference type="RefSeq" id="WP_078668209.1">
    <property type="nucleotide sequence ID" value="NZ_FUWZ01000001.1"/>
</dbReference>
<evidence type="ECO:0000313" key="6">
    <source>
        <dbReference type="Proteomes" id="UP000190367"/>
    </source>
</evidence>
<dbReference type="GO" id="GO:0003700">
    <property type="term" value="F:DNA-binding transcription factor activity"/>
    <property type="evidence" value="ECO:0007669"/>
    <property type="project" value="InterPro"/>
</dbReference>
<dbReference type="PRINTS" id="PR00032">
    <property type="entry name" value="HTHARAC"/>
</dbReference>
<sequence>MVKIETLEIFYRNKIGRTPENLRQGAGHFNVFKTDYTTDQPLPAPEAYRRRDFYKIILTRGKSEIQFADKTVQIQKQALLFLNPQIPYSADLSQIHNSFCVVFNQHFFHRYGNLYDYPVYQPGGTHIFELTDEQVRQATEIFQRMLEEKASDYVYKYDVLRNLAMELIHFALKTQLSSAVQIKQPQNAAERIAALFTELLERHYAIDDTTQQVSLRSATDFARHMNIHVNHLNRALKAATGSTTSRLIAARCLREAQSLLVQSNWTVAEIAYTLGFLEPAHFNAFFKKQTGITPQKFRMV</sequence>
<dbReference type="STRING" id="634771.SAMN04488128_1011619"/>
<dbReference type="Pfam" id="PF12833">
    <property type="entry name" value="HTH_18"/>
    <property type="match status" value="1"/>
</dbReference>
<feature type="domain" description="HTH araC/xylS-type" evidence="4">
    <location>
        <begin position="190"/>
        <end position="300"/>
    </location>
</feature>
<dbReference type="EMBL" id="FUWZ01000001">
    <property type="protein sequence ID" value="SJZ79399.1"/>
    <property type="molecule type" value="Genomic_DNA"/>
</dbReference>
<dbReference type="InterPro" id="IPR018060">
    <property type="entry name" value="HTH_AraC"/>
</dbReference>
<dbReference type="InterPro" id="IPR009057">
    <property type="entry name" value="Homeodomain-like_sf"/>
</dbReference>
<evidence type="ECO:0000256" key="1">
    <source>
        <dbReference type="ARBA" id="ARBA00023015"/>
    </source>
</evidence>
<dbReference type="GO" id="GO:0043565">
    <property type="term" value="F:sequence-specific DNA binding"/>
    <property type="evidence" value="ECO:0007669"/>
    <property type="project" value="InterPro"/>
</dbReference>
<gene>
    <name evidence="5" type="ORF">SAMN04488128_1011619</name>
</gene>
<dbReference type="PANTHER" id="PTHR43280">
    <property type="entry name" value="ARAC-FAMILY TRANSCRIPTIONAL REGULATOR"/>
    <property type="match status" value="1"/>
</dbReference>
<dbReference type="Proteomes" id="UP000190367">
    <property type="component" value="Unassembled WGS sequence"/>
</dbReference>
<dbReference type="OrthoDB" id="629929at2"/>
<keyword evidence="1" id="KW-0805">Transcription regulation</keyword>
<keyword evidence="3" id="KW-0804">Transcription</keyword>
<accession>A0A1T4NJF7</accession>
<evidence type="ECO:0000256" key="3">
    <source>
        <dbReference type="ARBA" id="ARBA00023163"/>
    </source>
</evidence>
<organism evidence="5 6">
    <name type="scientific">Chitinophaga eiseniae</name>
    <dbReference type="NCBI Taxonomy" id="634771"/>
    <lineage>
        <taxon>Bacteria</taxon>
        <taxon>Pseudomonadati</taxon>
        <taxon>Bacteroidota</taxon>
        <taxon>Chitinophagia</taxon>
        <taxon>Chitinophagales</taxon>
        <taxon>Chitinophagaceae</taxon>
        <taxon>Chitinophaga</taxon>
    </lineage>
</organism>
<keyword evidence="6" id="KW-1185">Reference proteome</keyword>
<keyword evidence="2 5" id="KW-0238">DNA-binding</keyword>
<protein>
    <submittedName>
        <fullName evidence="5">AraC-type DNA-binding protein</fullName>
    </submittedName>
</protein>
<dbReference type="SMART" id="SM00342">
    <property type="entry name" value="HTH_ARAC"/>
    <property type="match status" value="1"/>
</dbReference>
<proteinExistence type="predicted"/>
<dbReference type="PROSITE" id="PS01124">
    <property type="entry name" value="HTH_ARAC_FAMILY_2"/>
    <property type="match status" value="1"/>
</dbReference>
<reference evidence="6" key="1">
    <citation type="submission" date="2017-02" db="EMBL/GenBank/DDBJ databases">
        <authorList>
            <person name="Varghese N."/>
            <person name="Submissions S."/>
        </authorList>
    </citation>
    <scope>NUCLEOTIDE SEQUENCE [LARGE SCALE GENOMIC DNA]</scope>
    <source>
        <strain evidence="6">DSM 22224</strain>
    </source>
</reference>
<evidence type="ECO:0000256" key="2">
    <source>
        <dbReference type="ARBA" id="ARBA00023125"/>
    </source>
</evidence>
<dbReference type="PANTHER" id="PTHR43280:SF32">
    <property type="entry name" value="TRANSCRIPTIONAL REGULATORY PROTEIN"/>
    <property type="match status" value="1"/>
</dbReference>